<comment type="caution">
    <text evidence="1">The sequence shown here is derived from an EMBL/GenBank/DDBJ whole genome shotgun (WGS) entry which is preliminary data.</text>
</comment>
<protein>
    <submittedName>
        <fullName evidence="1">Uncharacterized protein</fullName>
    </submittedName>
</protein>
<gene>
    <name evidence="1" type="ORF">S03H2_39046</name>
</gene>
<sequence>SIVYKGRKRWVTQTPIEYADATLVEDVWETVVADLSEGEPGRFWYVVIYQSNTGAAGEDFELEFNFGDAVRTLAVNLADDTPFYVYENYALLGGEMLLEINIAGTFGDAYGEGLAIPFSFDRCGLIRVRQTSNVDGGAAEVAITIIWDKFTEA</sequence>
<name>X1HQL4_9ZZZZ</name>
<feature type="non-terminal residue" evidence="1">
    <location>
        <position position="1"/>
    </location>
</feature>
<dbReference type="EMBL" id="BARU01024105">
    <property type="protein sequence ID" value="GAH47558.1"/>
    <property type="molecule type" value="Genomic_DNA"/>
</dbReference>
<organism evidence="1">
    <name type="scientific">marine sediment metagenome</name>
    <dbReference type="NCBI Taxonomy" id="412755"/>
    <lineage>
        <taxon>unclassified sequences</taxon>
        <taxon>metagenomes</taxon>
        <taxon>ecological metagenomes</taxon>
    </lineage>
</organism>
<accession>X1HQL4</accession>
<proteinExistence type="predicted"/>
<dbReference type="AlphaFoldDB" id="X1HQL4"/>
<reference evidence="1" key="1">
    <citation type="journal article" date="2014" name="Front. Microbiol.">
        <title>High frequency of phylogenetically diverse reductive dehalogenase-homologous genes in deep subseafloor sedimentary metagenomes.</title>
        <authorList>
            <person name="Kawai M."/>
            <person name="Futagami T."/>
            <person name="Toyoda A."/>
            <person name="Takaki Y."/>
            <person name="Nishi S."/>
            <person name="Hori S."/>
            <person name="Arai W."/>
            <person name="Tsubouchi T."/>
            <person name="Morono Y."/>
            <person name="Uchiyama I."/>
            <person name="Ito T."/>
            <person name="Fujiyama A."/>
            <person name="Inagaki F."/>
            <person name="Takami H."/>
        </authorList>
    </citation>
    <scope>NUCLEOTIDE SEQUENCE</scope>
    <source>
        <strain evidence="1">Expedition CK06-06</strain>
    </source>
</reference>
<evidence type="ECO:0000313" key="1">
    <source>
        <dbReference type="EMBL" id="GAH47558.1"/>
    </source>
</evidence>